<evidence type="ECO:0000256" key="1">
    <source>
        <dbReference type="SAM" id="Phobius"/>
    </source>
</evidence>
<dbReference type="EMBL" id="JYIX01000038">
    <property type="protein sequence ID" value="KJL31792.1"/>
    <property type="molecule type" value="Genomic_DNA"/>
</dbReference>
<accession>A0A0F0LF05</accession>
<dbReference type="Proteomes" id="UP000033740">
    <property type="component" value="Unassembled WGS sequence"/>
</dbReference>
<organism evidence="2 3">
    <name type="scientific">Microbacterium azadirachtae</name>
    <dbReference type="NCBI Taxonomy" id="582680"/>
    <lineage>
        <taxon>Bacteria</taxon>
        <taxon>Bacillati</taxon>
        <taxon>Actinomycetota</taxon>
        <taxon>Actinomycetes</taxon>
        <taxon>Micrococcales</taxon>
        <taxon>Microbacteriaceae</taxon>
        <taxon>Microbacterium</taxon>
    </lineage>
</organism>
<keyword evidence="1" id="KW-0812">Transmembrane</keyword>
<keyword evidence="3" id="KW-1185">Reference proteome</keyword>
<protein>
    <submittedName>
        <fullName evidence="2">Uncharacterized protein</fullName>
    </submittedName>
</protein>
<comment type="caution">
    <text evidence="2">The sequence shown here is derived from an EMBL/GenBank/DDBJ whole genome shotgun (WGS) entry which is preliminary data.</text>
</comment>
<keyword evidence="1" id="KW-1133">Transmembrane helix</keyword>
<sequence length="184" mass="19513">MLGFLLRVNYVEKEGVHLDWMALLIAAAGTVVLIVGLALIVASRRRAAGWRGVAEAGISGATVIGYSSRIESPPFLTQEVPGPRGRGLEVAITADSEGIHVRALLRGGLTDFGLIPWSRIKMIGPATKSVGVGLQLKSGVLHIDLNEPTPPYANQLEFFPTRGTATDAASLLTQYGPRSSQPTD</sequence>
<dbReference type="AlphaFoldDB" id="A0A0F0LF05"/>
<keyword evidence="1" id="KW-0472">Membrane</keyword>
<name>A0A0F0LF05_9MICO</name>
<dbReference type="STRING" id="582680.RS86_03072"/>
<feature type="transmembrane region" description="Helical" evidence="1">
    <location>
        <begin position="20"/>
        <end position="42"/>
    </location>
</feature>
<reference evidence="2 3" key="1">
    <citation type="submission" date="2015-02" db="EMBL/GenBank/DDBJ databases">
        <title>Draft genome sequences of ten Microbacterium spp. with emphasis on heavy metal contaminated environments.</title>
        <authorList>
            <person name="Corretto E."/>
        </authorList>
    </citation>
    <scope>NUCLEOTIDE SEQUENCE [LARGE SCALE GENOMIC DNA]</scope>
    <source>
        <strain evidence="2 3">ARN176</strain>
    </source>
</reference>
<gene>
    <name evidence="2" type="ORF">RS86_03072</name>
</gene>
<evidence type="ECO:0000313" key="2">
    <source>
        <dbReference type="EMBL" id="KJL31792.1"/>
    </source>
</evidence>
<dbReference type="PATRIC" id="fig|582680.6.peg.3149"/>
<proteinExistence type="predicted"/>
<evidence type="ECO:0000313" key="3">
    <source>
        <dbReference type="Proteomes" id="UP000033740"/>
    </source>
</evidence>